<keyword evidence="1" id="KW-0472">Membrane</keyword>
<accession>D3DYF9</accession>
<protein>
    <submittedName>
        <fullName evidence="2">Uncharacterized protein</fullName>
    </submittedName>
</protein>
<evidence type="ECO:0000313" key="2">
    <source>
        <dbReference type="EMBL" id="ADC45329.1"/>
    </source>
</evidence>
<name>D3DYF9_CUPMC</name>
<reference evidence="3" key="1">
    <citation type="journal article" date="2010" name="PLoS ONE">
        <title>The complete genome sequence of Cupriavidus metallidurans strain CH34, a master survivalist in harsh and anthropogenic environments.</title>
        <authorList>
            <person name="Janssen P.J."/>
            <person name="Van Houdt R."/>
            <person name="Moors H."/>
            <person name="Monsieurs P."/>
            <person name="Morin N."/>
            <person name="Michaux A."/>
            <person name="Benotmane M.A."/>
            <person name="Leys N."/>
            <person name="Vallaeys T."/>
            <person name="Lapidus A."/>
            <person name="Monchy S."/>
            <person name="Medigue C."/>
            <person name="Taghavi S."/>
            <person name="McCorkle S."/>
            <person name="Dunn J."/>
            <person name="van der Lelie D."/>
            <person name="Mergeay M."/>
        </authorList>
    </citation>
    <scope>NUCLEOTIDE SEQUENCE [LARGE SCALE GENOMIC DNA]</scope>
    <source>
        <strain evidence="3">ATCC 43123 / DSM 2839 / NBRC 102507 / CH34</strain>
    </source>
</reference>
<keyword evidence="1" id="KW-1133">Transmembrane helix</keyword>
<dbReference type="RefSeq" id="WP_008642634.1">
    <property type="nucleotide sequence ID" value="NC_007974.2"/>
</dbReference>
<dbReference type="Proteomes" id="UP000002429">
    <property type="component" value="Plasmid megaplasmid"/>
</dbReference>
<dbReference type="GeneID" id="60826668"/>
<dbReference type="AlphaFoldDB" id="D3DYF9"/>
<sequence>MWIVYRFGLAAIALIALIALFVCQYRLSARLARREAKLDGQQAHEEPGAIES</sequence>
<dbReference type="HOGENOM" id="CLU_3083915_0_0_4"/>
<dbReference type="EMBL" id="CP000353">
    <property type="protein sequence ID" value="ADC45329.1"/>
    <property type="molecule type" value="Genomic_DNA"/>
</dbReference>
<keyword evidence="3" id="KW-1185">Reference proteome</keyword>
<dbReference type="KEGG" id="rme:Rmet_6750"/>
<feature type="transmembrane region" description="Helical" evidence="1">
    <location>
        <begin position="6"/>
        <end position="27"/>
    </location>
</feature>
<evidence type="ECO:0000313" key="3">
    <source>
        <dbReference type="Proteomes" id="UP000002429"/>
    </source>
</evidence>
<organism evidence="2 3">
    <name type="scientific">Cupriavidus metallidurans (strain ATCC 43123 / DSM 2839 / NBRC 102507 / CH34)</name>
    <name type="common">Ralstonia metallidurans</name>
    <dbReference type="NCBI Taxonomy" id="266264"/>
    <lineage>
        <taxon>Bacteria</taxon>
        <taxon>Pseudomonadati</taxon>
        <taxon>Pseudomonadota</taxon>
        <taxon>Betaproteobacteria</taxon>
        <taxon>Burkholderiales</taxon>
        <taxon>Burkholderiaceae</taxon>
        <taxon>Cupriavidus</taxon>
    </lineage>
</organism>
<keyword evidence="1" id="KW-0812">Transmembrane</keyword>
<keyword evidence="2" id="KW-0614">Plasmid</keyword>
<gene>
    <name evidence="2" type="ordered locus">Rmet_6750</name>
</gene>
<proteinExistence type="predicted"/>
<geneLocation type="plasmid" evidence="2 3">
    <name>megaplasmid</name>
</geneLocation>
<evidence type="ECO:0000256" key="1">
    <source>
        <dbReference type="SAM" id="Phobius"/>
    </source>
</evidence>